<protein>
    <submittedName>
        <fullName evidence="2">Uncharacterized protein</fullName>
    </submittedName>
</protein>
<evidence type="ECO:0000313" key="3">
    <source>
        <dbReference type="Proteomes" id="UP000518266"/>
    </source>
</evidence>
<sequence>MKGKLSVALRSGTPHIDRAKPYKPPPPTAIPPSLLLLLLSLLGLHEFGQIAELEDLGLEGKKEGGKKEGIVSLFFIQYPVSQLQGGRKTKTHQRPPPPPQLRQGGGGHATPMDQSAAGVVPQRVAEERVVRAMGRVQGLAPLALLEVVVKHHRFGPGAKQSAGVGTHAEEVGIVRVRCRLQEAILLLQADAARRSTQHDVVEGVLTTQPQAVSLLNMWPIRLRPIQTKHFVWFLLLLVVHGGTDQGVGKELVLANVIQVCCVEACFTPIGQRMLASLEDVVVKVVFVPVSKVRLQVTGVPMKLPFSAIMSMIIGPAECMNSRLGEFMWEPARVRKKCTGGDGEQERQLIFQNVLFVDQFEGRRRGRDEGRKGGREERDGWMDDEEKLPRINQLKKSMRPLVNELIDQQDVFASGMSPYSSNMAAAADVMMPRPSRTLASNG</sequence>
<gene>
    <name evidence="2" type="ORF">F7725_003730</name>
</gene>
<evidence type="ECO:0000256" key="1">
    <source>
        <dbReference type="SAM" id="MobiDB-lite"/>
    </source>
</evidence>
<dbReference type="Proteomes" id="UP000518266">
    <property type="component" value="Unassembled WGS sequence"/>
</dbReference>
<feature type="region of interest" description="Disordered" evidence="1">
    <location>
        <begin position="364"/>
        <end position="383"/>
    </location>
</feature>
<dbReference type="AlphaFoldDB" id="A0A7J5YB09"/>
<dbReference type="EMBL" id="JAAKFY010000014">
    <property type="protein sequence ID" value="KAF3846652.1"/>
    <property type="molecule type" value="Genomic_DNA"/>
</dbReference>
<organism evidence="2 3">
    <name type="scientific">Dissostichus mawsoni</name>
    <name type="common">Antarctic cod</name>
    <dbReference type="NCBI Taxonomy" id="36200"/>
    <lineage>
        <taxon>Eukaryota</taxon>
        <taxon>Metazoa</taxon>
        <taxon>Chordata</taxon>
        <taxon>Craniata</taxon>
        <taxon>Vertebrata</taxon>
        <taxon>Euteleostomi</taxon>
        <taxon>Actinopterygii</taxon>
        <taxon>Neopterygii</taxon>
        <taxon>Teleostei</taxon>
        <taxon>Neoteleostei</taxon>
        <taxon>Acanthomorphata</taxon>
        <taxon>Eupercaria</taxon>
        <taxon>Perciformes</taxon>
        <taxon>Notothenioidei</taxon>
        <taxon>Nototheniidae</taxon>
        <taxon>Dissostichus</taxon>
    </lineage>
</organism>
<keyword evidence="3" id="KW-1185">Reference proteome</keyword>
<reference evidence="2 3" key="1">
    <citation type="submission" date="2020-03" db="EMBL/GenBank/DDBJ databases">
        <title>Dissostichus mawsoni Genome sequencing and assembly.</title>
        <authorList>
            <person name="Park H."/>
        </authorList>
    </citation>
    <scope>NUCLEOTIDE SEQUENCE [LARGE SCALE GENOMIC DNA]</scope>
    <source>
        <strain evidence="2">DM0001</strain>
        <tissue evidence="2">Muscle</tissue>
    </source>
</reference>
<comment type="caution">
    <text evidence="2">The sequence shown here is derived from an EMBL/GenBank/DDBJ whole genome shotgun (WGS) entry which is preliminary data.</text>
</comment>
<evidence type="ECO:0000313" key="2">
    <source>
        <dbReference type="EMBL" id="KAF3846652.1"/>
    </source>
</evidence>
<accession>A0A7J5YB09</accession>
<proteinExistence type="predicted"/>
<feature type="region of interest" description="Disordered" evidence="1">
    <location>
        <begin position="85"/>
        <end position="118"/>
    </location>
</feature>
<feature type="compositionally biased region" description="Basic and acidic residues" evidence="1">
    <location>
        <begin position="364"/>
        <end position="380"/>
    </location>
</feature>
<name>A0A7J5YB09_DISMA</name>